<keyword evidence="17" id="KW-1185">Reference proteome</keyword>
<feature type="region of interest" description="Disordered" evidence="12">
    <location>
        <begin position="112"/>
        <end position="134"/>
    </location>
</feature>
<keyword evidence="4" id="KW-0597">Phosphoprotein</keyword>
<dbReference type="SMART" id="SM00506">
    <property type="entry name" value="A1pp"/>
    <property type="match status" value="1"/>
</dbReference>
<accession>A0A3B4DFS3</accession>
<evidence type="ECO:0000259" key="14">
    <source>
        <dbReference type="PROSITE" id="PS51059"/>
    </source>
</evidence>
<dbReference type="OMA" id="ECKIIGM"/>
<dbReference type="Pfam" id="PF01661">
    <property type="entry name" value="Macro"/>
    <property type="match status" value="1"/>
</dbReference>
<dbReference type="InterPro" id="IPR004170">
    <property type="entry name" value="WWE_dom"/>
</dbReference>
<evidence type="ECO:0000256" key="6">
    <source>
        <dbReference type="ARBA" id="ARBA00022679"/>
    </source>
</evidence>
<dbReference type="Gene3D" id="3.90.810.10">
    <property type="entry name" value="CRIB domain"/>
    <property type="match status" value="1"/>
</dbReference>
<dbReference type="Gene3D" id="3.30.70.330">
    <property type="match status" value="2"/>
</dbReference>
<dbReference type="Gene3D" id="3.40.220.10">
    <property type="entry name" value="Leucine Aminopeptidase, subunit E, domain 1"/>
    <property type="match status" value="1"/>
</dbReference>
<keyword evidence="9" id="KW-0539">Nucleus</keyword>
<dbReference type="GO" id="GO:0070212">
    <property type="term" value="P:protein poly-ADP-ribosylation"/>
    <property type="evidence" value="ECO:0007669"/>
    <property type="project" value="TreeGrafter"/>
</dbReference>
<name>A0A3B4DFS3_PYGNA</name>
<dbReference type="InterPro" id="IPR052056">
    <property type="entry name" value="Mono-ARTD/PARP"/>
</dbReference>
<dbReference type="PANTHER" id="PTHR14453">
    <property type="entry name" value="PARP/ZINC FINGER CCCH TYPE DOMAIN CONTAINING PROTEIN"/>
    <property type="match status" value="1"/>
</dbReference>
<reference evidence="16" key="3">
    <citation type="submission" date="2025-09" db="UniProtKB">
        <authorList>
            <consortium name="Ensembl"/>
        </authorList>
    </citation>
    <scope>IDENTIFICATION</scope>
</reference>
<dbReference type="Pfam" id="PF00644">
    <property type="entry name" value="PARP"/>
    <property type="match status" value="1"/>
</dbReference>
<dbReference type="GO" id="GO:1990404">
    <property type="term" value="F:NAD+-protein mono-ADP-ribosyltransferase activity"/>
    <property type="evidence" value="ECO:0007669"/>
    <property type="project" value="TreeGrafter"/>
</dbReference>
<dbReference type="RefSeq" id="XP_017550529.1">
    <property type="nucleotide sequence ID" value="XM_017695040.2"/>
</dbReference>
<evidence type="ECO:0000256" key="3">
    <source>
        <dbReference type="ARBA" id="ARBA00022490"/>
    </source>
</evidence>
<dbReference type="OrthoDB" id="6133115at2759"/>
<dbReference type="GO" id="GO:0007015">
    <property type="term" value="P:actin filament organization"/>
    <property type="evidence" value="ECO:0007669"/>
    <property type="project" value="InterPro"/>
</dbReference>
<dbReference type="Pfam" id="PF23222">
    <property type="entry name" value="RRM_PARP14_1"/>
    <property type="match status" value="1"/>
</dbReference>
<dbReference type="InterPro" id="IPR012317">
    <property type="entry name" value="Poly(ADP-ribose)pol_cat_dom"/>
</dbReference>
<dbReference type="InterPro" id="IPR037197">
    <property type="entry name" value="WWE_dom_sf"/>
</dbReference>
<dbReference type="Gene3D" id="3.90.228.10">
    <property type="match status" value="1"/>
</dbReference>
<dbReference type="GO" id="GO:0005737">
    <property type="term" value="C:cytoplasm"/>
    <property type="evidence" value="ECO:0007669"/>
    <property type="project" value="TreeGrafter"/>
</dbReference>
<dbReference type="GeneID" id="108425948"/>
<dbReference type="Pfam" id="PF23085">
    <property type="entry name" value="RRM_PARP14_3"/>
    <property type="match status" value="1"/>
</dbReference>
<dbReference type="PANTHER" id="PTHR14453:SF101">
    <property type="entry name" value="POLY [ADP-RIBOSE] POLYMERASE"/>
    <property type="match status" value="1"/>
</dbReference>
<dbReference type="InterPro" id="IPR043472">
    <property type="entry name" value="Macro_dom-like"/>
</dbReference>
<evidence type="ECO:0000256" key="10">
    <source>
        <dbReference type="ARBA" id="ARBA00024347"/>
    </source>
</evidence>
<dbReference type="GO" id="GO:0005634">
    <property type="term" value="C:nucleus"/>
    <property type="evidence" value="ECO:0007669"/>
    <property type="project" value="UniProtKB-SubCell"/>
</dbReference>
<dbReference type="EC" id="2.4.2.-" evidence="11"/>
<evidence type="ECO:0000313" key="17">
    <source>
        <dbReference type="Proteomes" id="UP001501920"/>
    </source>
</evidence>
<evidence type="ECO:0000256" key="1">
    <source>
        <dbReference type="ARBA" id="ARBA00004123"/>
    </source>
</evidence>
<dbReference type="Proteomes" id="UP001501920">
    <property type="component" value="Chromosome 6"/>
</dbReference>
<evidence type="ECO:0000256" key="7">
    <source>
        <dbReference type="ARBA" id="ARBA00023027"/>
    </source>
</evidence>
<keyword evidence="8" id="KW-0206">Cytoskeleton</keyword>
<dbReference type="SUPFAM" id="SSF52949">
    <property type="entry name" value="Macro domain-like"/>
    <property type="match status" value="1"/>
</dbReference>
<evidence type="ECO:0000256" key="2">
    <source>
        <dbReference type="ARBA" id="ARBA00004245"/>
    </source>
</evidence>
<evidence type="ECO:0000313" key="16">
    <source>
        <dbReference type="Ensembl" id="ENSPNAP00000021764.1"/>
    </source>
</evidence>
<dbReference type="PROSITE" id="PS50918">
    <property type="entry name" value="WWE"/>
    <property type="match status" value="1"/>
</dbReference>
<dbReference type="Ensembl" id="ENSPNAT00000033360.2">
    <property type="protein sequence ID" value="ENSPNAP00000021764.1"/>
    <property type="gene ID" value="ENSPNAG00000028914.2"/>
</dbReference>
<dbReference type="GO" id="GO:0010629">
    <property type="term" value="P:negative regulation of gene expression"/>
    <property type="evidence" value="ECO:0007669"/>
    <property type="project" value="TreeGrafter"/>
</dbReference>
<evidence type="ECO:0000259" key="15">
    <source>
        <dbReference type="PROSITE" id="PS51154"/>
    </source>
</evidence>
<feature type="domain" description="Macro" evidence="15">
    <location>
        <begin position="668"/>
        <end position="853"/>
    </location>
</feature>
<feature type="domain" description="WWE" evidence="13">
    <location>
        <begin position="1085"/>
        <end position="1159"/>
    </location>
</feature>
<keyword evidence="3" id="KW-0963">Cytoplasm</keyword>
<dbReference type="SUPFAM" id="SSF56399">
    <property type="entry name" value="ADP-ribosylation"/>
    <property type="match status" value="1"/>
</dbReference>
<dbReference type="Gene3D" id="3.30.720.50">
    <property type="match status" value="1"/>
</dbReference>
<dbReference type="Pfam" id="PF02825">
    <property type="entry name" value="WWE"/>
    <property type="match status" value="1"/>
</dbReference>
<keyword evidence="7 11" id="KW-0520">NAD</keyword>
<dbReference type="GO" id="GO:0003714">
    <property type="term" value="F:transcription corepressor activity"/>
    <property type="evidence" value="ECO:0007669"/>
    <property type="project" value="TreeGrafter"/>
</dbReference>
<organism evidence="16 17">
    <name type="scientific">Pygocentrus nattereri</name>
    <name type="common">Red-bellied piranha</name>
    <dbReference type="NCBI Taxonomy" id="42514"/>
    <lineage>
        <taxon>Eukaryota</taxon>
        <taxon>Metazoa</taxon>
        <taxon>Chordata</taxon>
        <taxon>Craniata</taxon>
        <taxon>Vertebrata</taxon>
        <taxon>Euteleostomi</taxon>
        <taxon>Actinopterygii</taxon>
        <taxon>Neopterygii</taxon>
        <taxon>Teleostei</taxon>
        <taxon>Ostariophysi</taxon>
        <taxon>Characiformes</taxon>
        <taxon>Characoidei</taxon>
        <taxon>Pygocentrus</taxon>
    </lineage>
</organism>
<dbReference type="PROSITE" id="PS51154">
    <property type="entry name" value="MACRO"/>
    <property type="match status" value="1"/>
</dbReference>
<dbReference type="SUPFAM" id="SSF117839">
    <property type="entry name" value="WWE domain"/>
    <property type="match status" value="1"/>
</dbReference>
<evidence type="ECO:0000256" key="8">
    <source>
        <dbReference type="ARBA" id="ARBA00023212"/>
    </source>
</evidence>
<reference evidence="16" key="2">
    <citation type="submission" date="2025-08" db="UniProtKB">
        <authorList>
            <consortium name="Ensembl"/>
        </authorList>
    </citation>
    <scope>IDENTIFICATION</scope>
</reference>
<dbReference type="GO" id="GO:0005856">
    <property type="term" value="C:cytoskeleton"/>
    <property type="evidence" value="ECO:0007669"/>
    <property type="project" value="UniProtKB-SubCell"/>
</dbReference>
<dbReference type="InterPro" id="IPR057043">
    <property type="entry name" value="PARP14_KH_2"/>
</dbReference>
<protein>
    <recommendedName>
        <fullName evidence="11">Poly [ADP-ribose] polymerase</fullName>
        <shortName evidence="11">PARP</shortName>
        <ecNumber evidence="11">2.4.2.-</ecNumber>
    </recommendedName>
</protein>
<dbReference type="Pfam" id="PF23248">
    <property type="entry name" value="KH_PARP14_2"/>
    <property type="match status" value="1"/>
</dbReference>
<evidence type="ECO:0000256" key="9">
    <source>
        <dbReference type="ARBA" id="ARBA00023242"/>
    </source>
</evidence>
<evidence type="ECO:0000256" key="11">
    <source>
        <dbReference type="RuleBase" id="RU362114"/>
    </source>
</evidence>
<feature type="domain" description="PARP catalytic" evidence="14">
    <location>
        <begin position="1172"/>
        <end position="1385"/>
    </location>
</feature>
<dbReference type="PROSITE" id="PS51059">
    <property type="entry name" value="PARP_CATALYTIC"/>
    <property type="match status" value="1"/>
</dbReference>
<keyword evidence="5 11" id="KW-0328">Glycosyltransferase</keyword>
<dbReference type="SUPFAM" id="SSF47912">
    <property type="entry name" value="Wiscott-Aldrich syndrome protein, WASP, C-terminal domain"/>
    <property type="match status" value="1"/>
</dbReference>
<evidence type="ECO:0000256" key="4">
    <source>
        <dbReference type="ARBA" id="ARBA00022553"/>
    </source>
</evidence>
<dbReference type="GO" id="GO:0003950">
    <property type="term" value="F:NAD+ poly-ADP-ribosyltransferase activity"/>
    <property type="evidence" value="ECO:0007669"/>
    <property type="project" value="UniProtKB-UniRule"/>
</dbReference>
<reference evidence="16 17" key="1">
    <citation type="submission" date="2020-10" db="EMBL/GenBank/DDBJ databases">
        <title>Pygocentrus nattereri (red-bellied piranha) genome, fPygNat1, primary haplotype.</title>
        <authorList>
            <person name="Myers G."/>
            <person name="Meyer A."/>
            <person name="Karagic N."/>
            <person name="Pippel M."/>
            <person name="Winkler S."/>
            <person name="Tracey A."/>
            <person name="Wood J."/>
            <person name="Formenti G."/>
            <person name="Howe K."/>
            <person name="Fedrigo O."/>
            <person name="Jarvis E.D."/>
        </authorList>
    </citation>
    <scope>NUCLEOTIDE SEQUENCE [LARGE SCALE GENOMIC DNA]</scope>
</reference>
<evidence type="ECO:0000259" key="13">
    <source>
        <dbReference type="PROSITE" id="PS50918"/>
    </source>
</evidence>
<sequence length="1385" mass="156324">MSEKTLVLEGLPDDLDSVRTTLALYFQNKRRSGGEAARIQEHPEDKRKALLVYLSGGGSQQVLSKRIHRVDFKDVGTAELRVKLLGDSNDQANSKPPILPKPKLETLTGKPLETADRQPVSKSHKVSQQFHNKRTHQVDFKDVGTVHFTIKQLKEGGVQATNFKPPLLPKPKLKTLTGKPLQVRQSPSKIHRVKVNDKGNDFGISEDVCKEEGVARKWDPRRFILTGFNDTCKNKLVTLFISSCSQNVEHTWELLHEDRIVVTFREDIDIKTFLSECTTKKPQGMDIKVSHLELTNSVLVEGDMSTIREDILTGHFSSKMRSGGGAIKSLLWLNKQKSVVITFKDDHAAYEVVQQRHHLLGVGFTTALFYSSFQKALTGKMTTLSGIRTNITVPVHEEVFNFIGKNEPLKKDFQNQLTMVRANVFFGKSTSPRKIVLEMAVDKESLAALQIGPTWECKAKREAQAFLTKYTVAELPVKVDMWKRVKNDCLSLVSAEADLSFKETSSKIVIVGLKDVVRKLSDKSRTLLENATKDLAVERNINDESMVSDYVEMIPLRSVQEMEFVESCMNLSEIPEVKNMAITILASRVQNRPNLKVTGKKEHIQDAIIMVKQRLSSIVTEKLTYSNAGEAKVLKKHEVNVNARCKEWHCKVFQSPGQISPGHKSGRTRKFVHRISRCITLTIAEGDLHDYSVDALICPVSKSLSFDNPTAQQLLNIGGCQIEEVCSKLQKEKKALLTGDVFLSKSGNLHTKSLIYTILPKRNQYQASHLLKSAIYHSLHKAEDGNGTSIAMPVLGIGTFGFSIKESCIAIREAILQFSNDHQNSPKNLKTVFVVNPDFKTVEEINTLIAQLQSAERTQSARVPENQVCSRKMTSVAYHKTVCEEVKYKKNLGKVVVGAPRTRRHSSFAFWDLNTGFDLNNLDPELKMFFDMSGIREAELKDKEMSKLIYDFIEKRGGLEAVKNEFRTEVLTKQPLSLNTALAAVSFPVMTVEVYGTSPAGLANVKKLLDDLISEECTSRDVQSSYLANLQKADRETIVTLSKNNQVRILVSSSDKLTVSGKKEDVLDTVLNISSFIQTAKEREAQESEMKRLSETLCWEVAEEEEWVPLKSSISFQLELAFHRKEQGFTYEEKGEVYTVDFKMLTRRNSRGKSCRIRRTLIGDSDTAIIQPPPTWTKMDGRNLKIITLHSDSAEYKKIENHFLRSSRHKSVSAVQVVKIQRIQNQQQWQRYSVLKETADKKYPYQKNEHFLYHGTTKENSQKINANGFNRSFSGRNGASCGHGTYFAKEAWYSCQNNYSTPDEFGLKYVYRARVVTGAVCLGRPGMMEPDPLDPYNPRAGLYDCAVNTLMDPFVFVVFCDAAAYPDYLIRFLPLELTYAEPHCC</sequence>
<dbReference type="InterPro" id="IPR036936">
    <property type="entry name" value="CRIB_dom_sf"/>
</dbReference>
<dbReference type="GeneTree" id="ENSGT00940000165390"/>
<dbReference type="InterPro" id="IPR002589">
    <property type="entry name" value="Macro_dom"/>
</dbReference>
<comment type="similarity">
    <text evidence="10">Belongs to the ARTD/PARP family.</text>
</comment>
<comment type="subcellular location">
    <subcellularLocation>
        <location evidence="2">Cytoplasm</location>
        <location evidence="2">Cytoskeleton</location>
    </subcellularLocation>
    <subcellularLocation>
        <location evidence="1">Nucleus</location>
    </subcellularLocation>
</comment>
<evidence type="ECO:0000256" key="12">
    <source>
        <dbReference type="SAM" id="MobiDB-lite"/>
    </source>
</evidence>
<dbReference type="InterPro" id="IPR012677">
    <property type="entry name" value="Nucleotide-bd_a/b_plait_sf"/>
</dbReference>
<dbReference type="InterPro" id="IPR011026">
    <property type="entry name" value="WAS_C"/>
</dbReference>
<keyword evidence="6 11" id="KW-0808">Transferase</keyword>
<evidence type="ECO:0000256" key="5">
    <source>
        <dbReference type="ARBA" id="ARBA00022676"/>
    </source>
</evidence>
<dbReference type="FunFam" id="3.90.810.10:FF:000003">
    <property type="entry name" value="Neural Wiskott-Aldrich syndrome protein-like"/>
    <property type="match status" value="1"/>
</dbReference>
<dbReference type="InterPro" id="IPR057051">
    <property type="entry name" value="PARP14_RPM_1"/>
</dbReference>
<proteinExistence type="inferred from homology"/>